<feature type="domain" description="BON" evidence="1">
    <location>
        <begin position="30"/>
        <end position="98"/>
    </location>
</feature>
<dbReference type="PANTHER" id="PTHR34606">
    <property type="entry name" value="BON DOMAIN-CONTAINING PROTEIN"/>
    <property type="match status" value="1"/>
</dbReference>
<evidence type="ECO:0000259" key="1">
    <source>
        <dbReference type="PROSITE" id="PS50914"/>
    </source>
</evidence>
<name>A0ABV8SYX7_9GAMM</name>
<dbReference type="InterPro" id="IPR014004">
    <property type="entry name" value="Transpt-assoc_nodulatn_dom_bac"/>
</dbReference>
<protein>
    <submittedName>
        <fullName evidence="2">BON domain-containing protein</fullName>
    </submittedName>
</protein>
<dbReference type="RefSeq" id="WP_380601665.1">
    <property type="nucleotide sequence ID" value="NZ_JBHSDU010000014.1"/>
</dbReference>
<reference evidence="3" key="1">
    <citation type="journal article" date="2019" name="Int. J. Syst. Evol. Microbiol.">
        <title>The Global Catalogue of Microorganisms (GCM) 10K type strain sequencing project: providing services to taxonomists for standard genome sequencing and annotation.</title>
        <authorList>
            <consortium name="The Broad Institute Genomics Platform"/>
            <consortium name="The Broad Institute Genome Sequencing Center for Infectious Disease"/>
            <person name="Wu L."/>
            <person name="Ma J."/>
        </authorList>
    </citation>
    <scope>NUCLEOTIDE SEQUENCE [LARGE SCALE GENOMIC DNA]</scope>
    <source>
        <strain evidence="3">CGMCC 1.10759</strain>
    </source>
</reference>
<comment type="caution">
    <text evidence="2">The sequence shown here is derived from an EMBL/GenBank/DDBJ whole genome shotgun (WGS) entry which is preliminary data.</text>
</comment>
<evidence type="ECO:0000313" key="3">
    <source>
        <dbReference type="Proteomes" id="UP001595904"/>
    </source>
</evidence>
<gene>
    <name evidence="2" type="ORF">ACFPN2_24925</name>
</gene>
<accession>A0ABV8SYX7</accession>
<proteinExistence type="predicted"/>
<dbReference type="PANTHER" id="PTHR34606:SF15">
    <property type="entry name" value="BON DOMAIN-CONTAINING PROTEIN"/>
    <property type="match status" value="1"/>
</dbReference>
<evidence type="ECO:0000313" key="2">
    <source>
        <dbReference type="EMBL" id="MFC4312350.1"/>
    </source>
</evidence>
<dbReference type="Pfam" id="PF04972">
    <property type="entry name" value="BON"/>
    <property type="match status" value="2"/>
</dbReference>
<feature type="domain" description="BON" evidence="1">
    <location>
        <begin position="108"/>
        <end position="176"/>
    </location>
</feature>
<dbReference type="InterPro" id="IPR007055">
    <property type="entry name" value="BON_dom"/>
</dbReference>
<dbReference type="PROSITE" id="PS50914">
    <property type="entry name" value="BON"/>
    <property type="match status" value="2"/>
</dbReference>
<dbReference type="SMART" id="SM00749">
    <property type="entry name" value="BON"/>
    <property type="match status" value="2"/>
</dbReference>
<organism evidence="2 3">
    <name type="scientific">Steroidobacter flavus</name>
    <dbReference type="NCBI Taxonomy" id="1842136"/>
    <lineage>
        <taxon>Bacteria</taxon>
        <taxon>Pseudomonadati</taxon>
        <taxon>Pseudomonadota</taxon>
        <taxon>Gammaproteobacteria</taxon>
        <taxon>Steroidobacterales</taxon>
        <taxon>Steroidobacteraceae</taxon>
        <taxon>Steroidobacter</taxon>
    </lineage>
</organism>
<sequence length="178" mass="18332">MRNLRQLTSGLCLLCIVEVAAGESANEFVSDPALATTVRAALATDHAVNARDIKVDTRDGLVILSGTVESAAARTAAVARARSVLGTTDVRDELSVRPESQAPQESAADTVIAAQVRSSLDNAAIGDGSNVNVEVSAGVVQLSGFVTNADGKTRAENAASSVSGVRDVESSIRLLESR</sequence>
<dbReference type="Gene3D" id="3.30.1340.30">
    <property type="match status" value="2"/>
</dbReference>
<keyword evidence="3" id="KW-1185">Reference proteome</keyword>
<dbReference type="Proteomes" id="UP001595904">
    <property type="component" value="Unassembled WGS sequence"/>
</dbReference>
<dbReference type="InterPro" id="IPR051686">
    <property type="entry name" value="Lipoprotein_DolP"/>
</dbReference>
<dbReference type="EMBL" id="JBHSDU010000014">
    <property type="protein sequence ID" value="MFC4312350.1"/>
    <property type="molecule type" value="Genomic_DNA"/>
</dbReference>